<reference evidence="3" key="1">
    <citation type="submission" date="2020-10" db="EMBL/GenBank/DDBJ databases">
        <authorList>
            <person name="Gilroy R."/>
        </authorList>
    </citation>
    <scope>NUCLEOTIDE SEQUENCE</scope>
    <source>
        <strain evidence="3">2889</strain>
    </source>
</reference>
<evidence type="ECO:0000313" key="4">
    <source>
        <dbReference type="Proteomes" id="UP000823612"/>
    </source>
</evidence>
<feature type="signal peptide" evidence="1">
    <location>
        <begin position="1"/>
        <end position="20"/>
    </location>
</feature>
<evidence type="ECO:0000259" key="2">
    <source>
        <dbReference type="Pfam" id="PF18990"/>
    </source>
</evidence>
<reference evidence="3" key="2">
    <citation type="journal article" date="2021" name="PeerJ">
        <title>Extensive microbial diversity within the chicken gut microbiome revealed by metagenomics and culture.</title>
        <authorList>
            <person name="Gilroy R."/>
            <person name="Ravi A."/>
            <person name="Getino M."/>
            <person name="Pursley I."/>
            <person name="Horton D.L."/>
            <person name="Alikhan N.F."/>
            <person name="Baker D."/>
            <person name="Gharbi K."/>
            <person name="Hall N."/>
            <person name="Watson M."/>
            <person name="Adriaenssens E.M."/>
            <person name="Foster-Nyarko E."/>
            <person name="Jarju S."/>
            <person name="Secka A."/>
            <person name="Antonio M."/>
            <person name="Oren A."/>
            <person name="Chaudhuri R.R."/>
            <person name="La Ragione R."/>
            <person name="Hildebrand F."/>
            <person name="Pallen M.J."/>
        </authorList>
    </citation>
    <scope>NUCLEOTIDE SEQUENCE</scope>
    <source>
        <strain evidence="3">2889</strain>
    </source>
</reference>
<dbReference type="Proteomes" id="UP000823612">
    <property type="component" value="Unassembled WGS sequence"/>
</dbReference>
<dbReference type="AlphaFoldDB" id="A0A9D9H0M2"/>
<organism evidence="3 4">
    <name type="scientific">Candidatus Pullibacteroides excrementavium</name>
    <dbReference type="NCBI Taxonomy" id="2840905"/>
    <lineage>
        <taxon>Bacteria</taxon>
        <taxon>Pseudomonadati</taxon>
        <taxon>Bacteroidota</taxon>
        <taxon>Bacteroidia</taxon>
        <taxon>Bacteroidales</taxon>
        <taxon>Candidatus Pullibacteroides</taxon>
    </lineage>
</organism>
<proteinExistence type="predicted"/>
<dbReference type="InterPro" id="IPR043781">
    <property type="entry name" value="DUF5723"/>
</dbReference>
<evidence type="ECO:0000256" key="1">
    <source>
        <dbReference type="SAM" id="SignalP"/>
    </source>
</evidence>
<feature type="domain" description="DUF5723" evidence="2">
    <location>
        <begin position="35"/>
        <end position="414"/>
    </location>
</feature>
<dbReference type="EMBL" id="JADIMZ010000021">
    <property type="protein sequence ID" value="MBO8431961.1"/>
    <property type="molecule type" value="Genomic_DNA"/>
</dbReference>
<evidence type="ECO:0000313" key="3">
    <source>
        <dbReference type="EMBL" id="MBO8431961.1"/>
    </source>
</evidence>
<accession>A0A9D9H0M2</accession>
<keyword evidence="1" id="KW-0732">Signal</keyword>
<gene>
    <name evidence="3" type="ORF">IAB08_01535</name>
</gene>
<feature type="chain" id="PRO_5038539837" description="DUF5723 domain-containing protein" evidence="1">
    <location>
        <begin position="21"/>
        <end position="449"/>
    </location>
</feature>
<name>A0A9D9H0M2_9BACT</name>
<sequence>MSFFFILFCLFPLQAQTGNAAAFAGILNERGHFNPAWVKPADLYVGIPALSGISAKVDNNFLSWNSAVIRTGGDSLLLNVPGILDKTRGDYARVRLEAEVELLHVGWRKRRNYFQIGLSAYTGMQLVLSKESLSFLLQGPGPQTGKRRLDGNRLDFESYASLYFSYARKLNRRLRVGGRFKILQGLWNVHVPDLQLVYDAKPSVDGDSPLLESVRIQGSALTNFPLDNALQLGDLRFYPFRNLGAALDVGLSYDFKENWNFSAALLNLGFLVWGDPSAKEFKSDKSYATFLYEGINTEYLNKENGDWAKDLIRSIWDTAGFACSDSGAYVRVLPARFNLALSYTVDERHCFGLLFQAELYNRYFAPELGISYTFTPCEHFALAFSNTFSRGHWLNLGIFAVARFGPVQLHLGVDRLNAERIGDMQTAQVNFGLNFIFDRKTKGWNADVW</sequence>
<comment type="caution">
    <text evidence="3">The sequence shown here is derived from an EMBL/GenBank/DDBJ whole genome shotgun (WGS) entry which is preliminary data.</text>
</comment>
<dbReference type="Pfam" id="PF18990">
    <property type="entry name" value="DUF5723"/>
    <property type="match status" value="1"/>
</dbReference>
<protein>
    <recommendedName>
        <fullName evidence="2">DUF5723 domain-containing protein</fullName>
    </recommendedName>
</protein>